<keyword evidence="3" id="KW-1185">Reference proteome</keyword>
<sequence length="604" mass="66626">MTGVLAIDDEREEKRTAREVTRERKICDCKHQSSEESVCRLDYWTRCRPFLRRSTHSALPGSDRQQYEIANSKFEYNWETTDSQRNSTTRISEMASFRIGGGSGGAVAKALTSHHGDPGSILGGFTPRPSHVGIALDNGACRRVFSGYSHFPRPCIPAPLHLRVSFYVMYGDDGHLRVPAGKPHLASAQLSCRDTRPATTRDYWGTVTPNRIAGRDSKPLMLTFHRAPAMYNDIFIPQPHTRRARWSSGNSHWTRIREDTGSISGLAILISALHGFTEITPGECWDGSATVTMADSFPNPSPPRNLRVLPMAVAVTTPTETLRCIHETRFSITKPVIIISNAPPSKMAGVYIDSSVSRVLSVAVAKTEQKGTFMNAIISTTEFFLYYRGCGGNASVTLASQLSHPGSSLRSVNPHFSIWHQITKISKFLGRNPAHDHTGQQQEGNEDDWPKERRRDVQRGIGTKEGGTFCALLIMSLVVTYAEMITGSSETLLTSHPGEPGSIPDGVAPGFSHAGMVLICGFLRGSPVFPSLAFRCCSKLTSLHHRVIKPADQRHRPARFPTCEIPGMTQPRIELGSPWWEAGRLTAQPPRPLFCSRRHDCSGG</sequence>
<comment type="caution">
    <text evidence="2">The sequence shown here is derived from an EMBL/GenBank/DDBJ whole genome shotgun (WGS) entry which is preliminary data.</text>
</comment>
<name>A0ABQ9H3K9_9NEOP</name>
<protein>
    <submittedName>
        <fullName evidence="2">Uncharacterized protein</fullName>
    </submittedName>
</protein>
<feature type="region of interest" description="Disordered" evidence="1">
    <location>
        <begin position="431"/>
        <end position="453"/>
    </location>
</feature>
<accession>A0ABQ9H3K9</accession>
<dbReference type="Proteomes" id="UP001159363">
    <property type="component" value="Chromosome 6"/>
</dbReference>
<evidence type="ECO:0000313" key="3">
    <source>
        <dbReference type="Proteomes" id="UP001159363"/>
    </source>
</evidence>
<organism evidence="2 3">
    <name type="scientific">Dryococelus australis</name>
    <dbReference type="NCBI Taxonomy" id="614101"/>
    <lineage>
        <taxon>Eukaryota</taxon>
        <taxon>Metazoa</taxon>
        <taxon>Ecdysozoa</taxon>
        <taxon>Arthropoda</taxon>
        <taxon>Hexapoda</taxon>
        <taxon>Insecta</taxon>
        <taxon>Pterygota</taxon>
        <taxon>Neoptera</taxon>
        <taxon>Polyneoptera</taxon>
        <taxon>Phasmatodea</taxon>
        <taxon>Verophasmatodea</taxon>
        <taxon>Anareolatae</taxon>
        <taxon>Phasmatidae</taxon>
        <taxon>Eurycanthinae</taxon>
        <taxon>Dryococelus</taxon>
    </lineage>
</organism>
<evidence type="ECO:0000256" key="1">
    <source>
        <dbReference type="SAM" id="MobiDB-lite"/>
    </source>
</evidence>
<evidence type="ECO:0000313" key="2">
    <source>
        <dbReference type="EMBL" id="KAJ8878844.1"/>
    </source>
</evidence>
<dbReference type="EMBL" id="JARBHB010000007">
    <property type="protein sequence ID" value="KAJ8878844.1"/>
    <property type="molecule type" value="Genomic_DNA"/>
</dbReference>
<proteinExistence type="predicted"/>
<reference evidence="2 3" key="1">
    <citation type="submission" date="2023-02" db="EMBL/GenBank/DDBJ databases">
        <title>LHISI_Scaffold_Assembly.</title>
        <authorList>
            <person name="Stuart O.P."/>
            <person name="Cleave R."/>
            <person name="Magrath M.J.L."/>
            <person name="Mikheyev A.S."/>
        </authorList>
    </citation>
    <scope>NUCLEOTIDE SEQUENCE [LARGE SCALE GENOMIC DNA]</scope>
    <source>
        <strain evidence="2">Daus_M_001</strain>
        <tissue evidence="2">Leg muscle</tissue>
    </source>
</reference>
<gene>
    <name evidence="2" type="ORF">PR048_019433</name>
</gene>